<sequence length="54" mass="6799">MKRPERYPSKYFIPELIEDEDIIFNKDSDYQKQKKKEKKNPIFKRNKPRNRWAL</sequence>
<feature type="compositionally biased region" description="Basic residues" evidence="1">
    <location>
        <begin position="33"/>
        <end position="54"/>
    </location>
</feature>
<reference evidence="2" key="2">
    <citation type="submission" date="2014-10" db="EMBL/GenBank/DDBJ databases">
        <title>Contrasting mechanisms driving short-term and long-term diversification of pneumococci.</title>
        <authorList>
            <person name="Croucher N.J."/>
            <person name="Coupland P.C."/>
            <person name="Stevenson A.E."/>
            <person name="Callendrello A."/>
            <person name="Bentley S.D."/>
            <person name="Hanage W.P."/>
        </authorList>
    </citation>
    <scope>NUCLEOTIDE SEQUENCE</scope>
    <source>
        <strain evidence="2">R34-3131</strain>
    </source>
</reference>
<evidence type="ECO:0000256" key="1">
    <source>
        <dbReference type="SAM" id="MobiDB-lite"/>
    </source>
</evidence>
<evidence type="ECO:0000313" key="2">
    <source>
        <dbReference type="EMBL" id="CDQ30288.1"/>
    </source>
</evidence>
<reference evidence="2" key="1">
    <citation type="submission" date="2014-04" db="EMBL/GenBank/DDBJ databases">
        <authorList>
            <person name="Croucher N."/>
        </authorList>
    </citation>
    <scope>NUCLEOTIDE SEQUENCE</scope>
    <source>
        <strain evidence="2">R34-3131</strain>
    </source>
</reference>
<dbReference type="EMBL" id="LK020694">
    <property type="protein sequence ID" value="CDQ30288.1"/>
    <property type="molecule type" value="Genomic_DNA"/>
</dbReference>
<proteinExistence type="predicted"/>
<name>A0A098AQ83_STREE</name>
<feature type="region of interest" description="Disordered" evidence="1">
    <location>
        <begin position="28"/>
        <end position="54"/>
    </location>
</feature>
<dbReference type="AlphaFoldDB" id="A0A098AQ83"/>
<organism evidence="2">
    <name type="scientific">Streptococcus pneumoniae</name>
    <dbReference type="NCBI Taxonomy" id="1313"/>
    <lineage>
        <taxon>Bacteria</taxon>
        <taxon>Bacillati</taxon>
        <taxon>Bacillota</taxon>
        <taxon>Bacilli</taxon>
        <taxon>Lactobacillales</taxon>
        <taxon>Streptococcaceae</taxon>
        <taxon>Streptococcus</taxon>
    </lineage>
</organism>
<accession>A0A098AQ83</accession>
<dbReference type="RefSeq" id="WP_168940221.1">
    <property type="nucleotide sequence ID" value="NZ_CHXB02000019.1"/>
</dbReference>
<protein>
    <submittedName>
        <fullName evidence="2">Putative prophage protein</fullName>
    </submittedName>
</protein>